<dbReference type="OrthoDB" id="410701at2759"/>
<accession>A0A9W9J599</accession>
<dbReference type="GO" id="GO:0006635">
    <property type="term" value="P:fatty acid beta-oxidation"/>
    <property type="evidence" value="ECO:0007669"/>
    <property type="project" value="TreeGrafter"/>
</dbReference>
<dbReference type="Proteomes" id="UP001150879">
    <property type="component" value="Unassembled WGS sequence"/>
</dbReference>
<proteinExistence type="inferred from homology"/>
<dbReference type="InterPro" id="IPR014748">
    <property type="entry name" value="Enoyl-CoA_hydra_C"/>
</dbReference>
<dbReference type="EMBL" id="JAPQKP010000005">
    <property type="protein sequence ID" value="KAJ5188565.1"/>
    <property type="molecule type" value="Genomic_DNA"/>
</dbReference>
<evidence type="ECO:0000256" key="2">
    <source>
        <dbReference type="ARBA" id="ARBA00023026"/>
    </source>
</evidence>
<name>A0A9W9J599_9EURO</name>
<keyword evidence="2" id="KW-0843">Virulence</keyword>
<dbReference type="FunFam" id="3.90.226.10:FF:000058">
    <property type="entry name" value="Enoyl-CoA hydratase/isomerase family protein"/>
    <property type="match status" value="1"/>
</dbReference>
<comment type="caution">
    <text evidence="4">The sequence shown here is derived from an EMBL/GenBank/DDBJ whole genome shotgun (WGS) entry which is preliminary data.</text>
</comment>
<dbReference type="CDD" id="cd06558">
    <property type="entry name" value="crotonase-like"/>
    <property type="match status" value="1"/>
</dbReference>
<reference evidence="4" key="2">
    <citation type="journal article" date="2023" name="IMA Fungus">
        <title>Comparative genomic study of the Penicillium genus elucidates a diverse pangenome and 15 lateral gene transfer events.</title>
        <authorList>
            <person name="Petersen C."/>
            <person name="Sorensen T."/>
            <person name="Nielsen M.R."/>
            <person name="Sondergaard T.E."/>
            <person name="Sorensen J.L."/>
            <person name="Fitzpatrick D.A."/>
            <person name="Frisvad J.C."/>
            <person name="Nielsen K.L."/>
        </authorList>
    </citation>
    <scope>NUCLEOTIDE SEQUENCE</scope>
    <source>
        <strain evidence="4">IBT 16849</strain>
    </source>
</reference>
<evidence type="ECO:0000313" key="4">
    <source>
        <dbReference type="EMBL" id="KAJ5188565.1"/>
    </source>
</evidence>
<dbReference type="PANTHER" id="PTHR11941:SF171">
    <property type="entry name" value="SD19268P"/>
    <property type="match status" value="1"/>
</dbReference>
<keyword evidence="5" id="KW-1185">Reference proteome</keyword>
<reference evidence="4" key="1">
    <citation type="submission" date="2022-11" db="EMBL/GenBank/DDBJ databases">
        <authorList>
            <person name="Petersen C."/>
        </authorList>
    </citation>
    <scope>NUCLEOTIDE SEQUENCE</scope>
    <source>
        <strain evidence="4">IBT 16849</strain>
    </source>
</reference>
<dbReference type="GO" id="GO:0016836">
    <property type="term" value="F:hydro-lyase activity"/>
    <property type="evidence" value="ECO:0007669"/>
    <property type="project" value="UniProtKB-ARBA"/>
</dbReference>
<evidence type="ECO:0000313" key="5">
    <source>
        <dbReference type="Proteomes" id="UP001150879"/>
    </source>
</evidence>
<protein>
    <submittedName>
        <fullName evidence="4">Crotonase core</fullName>
    </submittedName>
</protein>
<comment type="similarity">
    <text evidence="1">Belongs to the enoyl-CoA hydratase/isomerase family.</text>
</comment>
<dbReference type="InterPro" id="IPR001753">
    <property type="entry name" value="Enoyl-CoA_hydra/iso"/>
</dbReference>
<keyword evidence="3" id="KW-0456">Lyase</keyword>
<organism evidence="4 5">
    <name type="scientific">Penicillium cf. griseofulvum</name>
    <dbReference type="NCBI Taxonomy" id="2972120"/>
    <lineage>
        <taxon>Eukaryota</taxon>
        <taxon>Fungi</taxon>
        <taxon>Dikarya</taxon>
        <taxon>Ascomycota</taxon>
        <taxon>Pezizomycotina</taxon>
        <taxon>Eurotiomycetes</taxon>
        <taxon>Eurotiomycetidae</taxon>
        <taxon>Eurotiales</taxon>
        <taxon>Aspergillaceae</taxon>
        <taxon>Penicillium</taxon>
    </lineage>
</organism>
<evidence type="ECO:0000256" key="3">
    <source>
        <dbReference type="ARBA" id="ARBA00023239"/>
    </source>
</evidence>
<dbReference type="AlphaFoldDB" id="A0A9W9J599"/>
<dbReference type="SUPFAM" id="SSF52096">
    <property type="entry name" value="ClpP/crotonase"/>
    <property type="match status" value="1"/>
</dbReference>
<sequence length="311" mass="33379">MATIMSSRLVRLSAPLAHLRVSAAPTRVFISRYSTSTEEDIIKTQQIPAPGSGHVRVLQLNRPKARNAISTQLLDALSKHVDAIAAEGGNGPTRALVIASNADAAFCAGADLKERANMSMAETEDFLLKLRSTFKTLASLQIPTISGVSSLALGGGLELALCTTLRVFASSSVVGLPETRLAIIPGAGGTYRLPLIVGVNRARDMILTGRRVTGPEAYFIGLCDRLVEVLPEQEAQEGFARERVLRESIKLALDICEGGPIAIKMAMQAVEAHALGERAENAAYEGVVETDDRYEALRAFVEKRKPAFRGR</sequence>
<dbReference type="Pfam" id="PF00378">
    <property type="entry name" value="ECH_1"/>
    <property type="match status" value="1"/>
</dbReference>
<dbReference type="GO" id="GO:0005739">
    <property type="term" value="C:mitochondrion"/>
    <property type="evidence" value="ECO:0007669"/>
    <property type="project" value="TreeGrafter"/>
</dbReference>
<gene>
    <name evidence="4" type="ORF">N7472_007579</name>
</gene>
<dbReference type="Gene3D" id="3.90.226.10">
    <property type="entry name" value="2-enoyl-CoA Hydratase, Chain A, domain 1"/>
    <property type="match status" value="1"/>
</dbReference>
<evidence type="ECO:0000256" key="1">
    <source>
        <dbReference type="ARBA" id="ARBA00005254"/>
    </source>
</evidence>
<dbReference type="PANTHER" id="PTHR11941">
    <property type="entry name" value="ENOYL-COA HYDRATASE-RELATED"/>
    <property type="match status" value="1"/>
</dbReference>
<dbReference type="InterPro" id="IPR029045">
    <property type="entry name" value="ClpP/crotonase-like_dom_sf"/>
</dbReference>
<dbReference type="FunFam" id="1.10.12.10:FF:000001">
    <property type="entry name" value="Probable enoyl-CoA hydratase, mitochondrial"/>
    <property type="match status" value="1"/>
</dbReference>
<dbReference type="Gene3D" id="1.10.12.10">
    <property type="entry name" value="Lyase 2-enoyl-coa Hydratase, Chain A, domain 2"/>
    <property type="match status" value="1"/>
</dbReference>